<keyword evidence="3" id="KW-1185">Reference proteome</keyword>
<evidence type="ECO:0000256" key="1">
    <source>
        <dbReference type="SAM" id="SignalP"/>
    </source>
</evidence>
<sequence>MNHVLFSFLLIIAVGAFLIASADNDCCSYPVLGYPIDADVSARDFQCNEEIHIQCAGYEVNISIAGLKDPADRSHFEIVEEGRWHAGNTIVCNSSTNSWHLKYKKHPVEYKCFVCASSYAGGPWTLV</sequence>
<dbReference type="AlphaFoldDB" id="G0NI32"/>
<accession>G0NI32</accession>
<dbReference type="EMBL" id="GL379887">
    <property type="protein sequence ID" value="EGT31610.1"/>
    <property type="molecule type" value="Genomic_DNA"/>
</dbReference>
<gene>
    <name evidence="2" type="ORF">CAEBREN_19653</name>
</gene>
<proteinExistence type="predicted"/>
<dbReference type="InParanoid" id="G0NI32"/>
<dbReference type="FunCoup" id="G0NI32">
    <property type="interactions" value="1048"/>
</dbReference>
<feature type="signal peptide" evidence="1">
    <location>
        <begin position="1"/>
        <end position="22"/>
    </location>
</feature>
<reference evidence="3" key="1">
    <citation type="submission" date="2011-07" db="EMBL/GenBank/DDBJ databases">
        <authorList>
            <consortium name="Caenorhabditis brenneri Sequencing and Analysis Consortium"/>
            <person name="Wilson R.K."/>
        </authorList>
    </citation>
    <scope>NUCLEOTIDE SEQUENCE [LARGE SCALE GENOMIC DNA]</scope>
    <source>
        <strain evidence="3">PB2801</strain>
    </source>
</reference>
<dbReference type="HOGENOM" id="CLU_137547_1_0_1"/>
<evidence type="ECO:0000313" key="3">
    <source>
        <dbReference type="Proteomes" id="UP000008068"/>
    </source>
</evidence>
<name>G0NI32_CAEBE</name>
<feature type="chain" id="PRO_5003405805" evidence="1">
    <location>
        <begin position="23"/>
        <end position="127"/>
    </location>
</feature>
<organism evidence="3">
    <name type="scientific">Caenorhabditis brenneri</name>
    <name type="common">Nematode worm</name>
    <dbReference type="NCBI Taxonomy" id="135651"/>
    <lineage>
        <taxon>Eukaryota</taxon>
        <taxon>Metazoa</taxon>
        <taxon>Ecdysozoa</taxon>
        <taxon>Nematoda</taxon>
        <taxon>Chromadorea</taxon>
        <taxon>Rhabditida</taxon>
        <taxon>Rhabditina</taxon>
        <taxon>Rhabditomorpha</taxon>
        <taxon>Rhabditoidea</taxon>
        <taxon>Rhabditidae</taxon>
        <taxon>Peloderinae</taxon>
        <taxon>Caenorhabditis</taxon>
    </lineage>
</organism>
<keyword evidence="1" id="KW-0732">Signal</keyword>
<dbReference type="Proteomes" id="UP000008068">
    <property type="component" value="Unassembled WGS sequence"/>
</dbReference>
<protein>
    <submittedName>
        <fullName evidence="2">Uncharacterized protein</fullName>
    </submittedName>
</protein>
<evidence type="ECO:0000313" key="2">
    <source>
        <dbReference type="EMBL" id="EGT31610.1"/>
    </source>
</evidence>